<dbReference type="KEGG" id="mas:Mahau_0593"/>
<dbReference type="OrthoDB" id="1624444at2"/>
<proteinExistence type="predicted"/>
<dbReference type="AlphaFoldDB" id="F3ZZX8"/>
<evidence type="ECO:0000313" key="2">
    <source>
        <dbReference type="Proteomes" id="UP000008457"/>
    </source>
</evidence>
<gene>
    <name evidence="1" type="ordered locus">Mahau_0593</name>
</gene>
<organism evidence="1 2">
    <name type="scientific">Mahella australiensis (strain DSM 15567 / CIP 107919 / 50-1 BON)</name>
    <dbReference type="NCBI Taxonomy" id="697281"/>
    <lineage>
        <taxon>Bacteria</taxon>
        <taxon>Bacillati</taxon>
        <taxon>Bacillota</taxon>
        <taxon>Clostridia</taxon>
        <taxon>Thermoanaerobacterales</taxon>
        <taxon>Thermoanaerobacterales Family IV. Incertae Sedis</taxon>
        <taxon>Mahella</taxon>
    </lineage>
</organism>
<dbReference type="STRING" id="697281.Mahau_0593"/>
<dbReference type="EMBL" id="CP002360">
    <property type="protein sequence ID" value="AEE95796.1"/>
    <property type="molecule type" value="Genomic_DNA"/>
</dbReference>
<keyword evidence="2" id="KW-1185">Reference proteome</keyword>
<reference evidence="1 2" key="2">
    <citation type="journal article" date="2011" name="Stand. Genomic Sci.">
        <title>Complete genome sequence of Mahella australiensis type strain (50-1 BON).</title>
        <authorList>
            <person name="Sikorski J."/>
            <person name="Teshima H."/>
            <person name="Nolan M."/>
            <person name="Lucas S."/>
            <person name="Hammon N."/>
            <person name="Deshpande S."/>
            <person name="Cheng J.F."/>
            <person name="Pitluck S."/>
            <person name="Liolios K."/>
            <person name="Pagani I."/>
            <person name="Ivanova N."/>
            <person name="Huntemann M."/>
            <person name="Mavromatis K."/>
            <person name="Ovchinikova G."/>
            <person name="Pati A."/>
            <person name="Tapia R."/>
            <person name="Han C."/>
            <person name="Goodwin L."/>
            <person name="Chen A."/>
            <person name="Palaniappan K."/>
            <person name="Land M."/>
            <person name="Hauser L."/>
            <person name="Ngatchou-Djao O.D."/>
            <person name="Rohde M."/>
            <person name="Pukall R."/>
            <person name="Spring S."/>
            <person name="Abt B."/>
            <person name="Goker M."/>
            <person name="Detter J.C."/>
            <person name="Woyke T."/>
            <person name="Bristow J."/>
            <person name="Markowitz V."/>
            <person name="Hugenholtz P."/>
            <person name="Eisen J.A."/>
            <person name="Kyrpides N.C."/>
            <person name="Klenk H.P."/>
            <person name="Lapidus A."/>
        </authorList>
    </citation>
    <scope>NUCLEOTIDE SEQUENCE [LARGE SCALE GENOMIC DNA]</scope>
    <source>
        <strain evidence="2">DSM 15567 / CIP 107919 / 50-1 BON</strain>
    </source>
</reference>
<sequence>MPELTPKLGIKKPLGNETVSRAAFNENYDIIDAQAQKNIAQRATAPAHPVEGDLWIDTSVTPNALKKYNGSTWEKVGAVSPGDIGAVANAGSAPSIQAGTDNGKPASGIVGRIYIATDTQIIYRDTGTVWAKVGAVRWSDIDSKPVSYTPSAHKATHALGGNDALTPTDIGAETPAGAQAKVDTHAGLTTAHSATSAAVANKIILRDASGRAKVAAPNAADDIARKDTVDAHATRTDNPHVVTAAQIGAANILTQVKTVDGAESGLDADLLDGLNSGNAAGNIPISNGTVNANLNADKVDGEDANTIKANARTYNSKIVMEVNSSAPSSPTNGQIWYDSVNHKFKGYANGAWV</sequence>
<dbReference type="eggNOG" id="ENOG502ZH73">
    <property type="taxonomic scope" value="Bacteria"/>
</dbReference>
<reference evidence="2" key="1">
    <citation type="submission" date="2010-11" db="EMBL/GenBank/DDBJ databases">
        <title>The complete genome of Mahella australiensis DSM 15567.</title>
        <authorList>
            <consortium name="US DOE Joint Genome Institute (JGI-PGF)"/>
            <person name="Lucas S."/>
            <person name="Copeland A."/>
            <person name="Lapidus A."/>
            <person name="Bruce D."/>
            <person name="Goodwin L."/>
            <person name="Pitluck S."/>
            <person name="Kyrpides N."/>
            <person name="Mavromatis K."/>
            <person name="Pagani I."/>
            <person name="Ivanova N."/>
            <person name="Teshima H."/>
            <person name="Brettin T."/>
            <person name="Detter J.C."/>
            <person name="Han C."/>
            <person name="Tapia R."/>
            <person name="Land M."/>
            <person name="Hauser L."/>
            <person name="Markowitz V."/>
            <person name="Cheng J.-F."/>
            <person name="Hugenholtz P."/>
            <person name="Woyke T."/>
            <person name="Wu D."/>
            <person name="Spring S."/>
            <person name="Pukall R."/>
            <person name="Steenblock K."/>
            <person name="Schneider S."/>
            <person name="Klenk H.-P."/>
            <person name="Eisen J.A."/>
        </authorList>
    </citation>
    <scope>NUCLEOTIDE SEQUENCE [LARGE SCALE GENOMIC DNA]</scope>
    <source>
        <strain evidence="2">DSM 15567 / CIP 107919 / 50-1 BON</strain>
    </source>
</reference>
<dbReference type="HOGENOM" id="CLU_784830_0_0_9"/>
<protein>
    <submittedName>
        <fullName evidence="1">Uncharacterized protein</fullName>
    </submittedName>
</protein>
<evidence type="ECO:0000313" key="1">
    <source>
        <dbReference type="EMBL" id="AEE95796.1"/>
    </source>
</evidence>
<name>F3ZZX8_MAHA5</name>
<dbReference type="Proteomes" id="UP000008457">
    <property type="component" value="Chromosome"/>
</dbReference>
<accession>F3ZZX8</accession>
<dbReference type="RefSeq" id="WP_013780229.1">
    <property type="nucleotide sequence ID" value="NC_015520.1"/>
</dbReference>